<dbReference type="InterPro" id="IPR025272">
    <property type="entry name" value="SocA_Panacea"/>
</dbReference>
<protein>
    <submittedName>
        <fullName evidence="2">Phage Cro/CI transcriptional regulator</fullName>
    </submittedName>
</protein>
<dbReference type="Pfam" id="PF13274">
    <property type="entry name" value="SocA_Panacea"/>
    <property type="match status" value="1"/>
</dbReference>
<organism evidence="2 3">
    <name type="scientific">Listeria fleischmannii FSL S10-1203</name>
    <dbReference type="NCBI Taxonomy" id="1265822"/>
    <lineage>
        <taxon>Bacteria</taxon>
        <taxon>Bacillati</taxon>
        <taxon>Bacillota</taxon>
        <taxon>Bacilli</taxon>
        <taxon>Bacillales</taxon>
        <taxon>Listeriaceae</taxon>
        <taxon>Listeria</taxon>
    </lineage>
</organism>
<gene>
    <name evidence="2" type="ORF">MCOL2_01690</name>
</gene>
<name>W7DSK6_9LIST</name>
<proteinExistence type="predicted"/>
<evidence type="ECO:0000313" key="2">
    <source>
        <dbReference type="EMBL" id="EUJ64865.1"/>
    </source>
</evidence>
<sequence>MFDVSDIVAWFLIDNKAHRRTDNFVEPLTQMKLHKLLYYAQGVSLAAFDEPLFNNEILAWKHGPVVREIYDKYRGQTELNEEISEQTKEKCELVCQNEQACAVLEAVTQVYGNMSAWDLREQTHQEDPWKESYVVNGSEVIPQDLIADYFKREILVG</sequence>
<evidence type="ECO:0000313" key="3">
    <source>
        <dbReference type="Proteomes" id="UP000019241"/>
    </source>
</evidence>
<dbReference type="EMBL" id="AODM01000005">
    <property type="protein sequence ID" value="EUJ64865.1"/>
    <property type="molecule type" value="Genomic_DNA"/>
</dbReference>
<dbReference type="AlphaFoldDB" id="W7DSK6"/>
<dbReference type="RefSeq" id="WP_036061982.1">
    <property type="nucleotide sequence ID" value="NZ_AODM01000005.1"/>
</dbReference>
<evidence type="ECO:0000259" key="1">
    <source>
        <dbReference type="Pfam" id="PF13274"/>
    </source>
</evidence>
<feature type="domain" description="Antitoxin SocA-like Panacea" evidence="1">
    <location>
        <begin position="33"/>
        <end position="130"/>
    </location>
</feature>
<reference evidence="2 3" key="1">
    <citation type="submission" date="2012-12" db="EMBL/GenBank/DDBJ databases">
        <title>Novel taxa of Listeriaceae from agricultural environments in the United States.</title>
        <authorList>
            <person name="den Bakker H.C."/>
            <person name="Allred A."/>
            <person name="Warchocki S."/>
            <person name="Wright E.M."/>
            <person name="Burrell A."/>
            <person name="Nightingale K.K."/>
            <person name="Kephart D."/>
            <person name="Wiedmann M."/>
        </authorList>
    </citation>
    <scope>NUCLEOTIDE SEQUENCE [LARGE SCALE GENOMIC DNA]</scope>
    <source>
        <strain evidence="2 3">FSL S10-1203</strain>
    </source>
</reference>
<dbReference type="PATRIC" id="fig|1265822.4.peg.346"/>
<comment type="caution">
    <text evidence="2">The sequence shown here is derived from an EMBL/GenBank/DDBJ whole genome shotgun (WGS) entry which is preliminary data.</text>
</comment>
<dbReference type="Proteomes" id="UP000019241">
    <property type="component" value="Unassembled WGS sequence"/>
</dbReference>
<accession>W7DSK6</accession>